<keyword evidence="1" id="KW-1133">Transmembrane helix</keyword>
<protein>
    <submittedName>
        <fullName evidence="2">Uncharacterized protein</fullName>
    </submittedName>
</protein>
<feature type="transmembrane region" description="Helical" evidence="1">
    <location>
        <begin position="6"/>
        <end position="31"/>
    </location>
</feature>
<reference evidence="2 3" key="1">
    <citation type="submission" date="2018-12" db="EMBL/GenBank/DDBJ databases">
        <authorList>
            <person name="Yu L."/>
        </authorList>
    </citation>
    <scope>NUCLEOTIDE SEQUENCE [LARGE SCALE GENOMIC DNA]</scope>
    <source>
        <strain evidence="2 3">S5H2222</strain>
    </source>
</reference>
<evidence type="ECO:0000313" key="2">
    <source>
        <dbReference type="EMBL" id="RTQ87958.1"/>
    </source>
</evidence>
<evidence type="ECO:0000313" key="3">
    <source>
        <dbReference type="Proteomes" id="UP000276349"/>
    </source>
</evidence>
<comment type="caution">
    <text evidence="2">The sequence shown here is derived from an EMBL/GenBank/DDBJ whole genome shotgun (WGS) entry which is preliminary data.</text>
</comment>
<keyword evidence="1" id="KW-0472">Membrane</keyword>
<dbReference type="RefSeq" id="WP_126295998.1">
    <property type="nucleotide sequence ID" value="NZ_JAXUAO010000195.1"/>
</dbReference>
<keyword evidence="1" id="KW-0812">Transmembrane</keyword>
<dbReference type="AlphaFoldDB" id="A0A3S0HV04"/>
<evidence type="ECO:0000256" key="1">
    <source>
        <dbReference type="SAM" id="Phobius"/>
    </source>
</evidence>
<proteinExistence type="predicted"/>
<accession>A0A3S0HV04</accession>
<name>A0A3S0HV04_9BACI</name>
<keyword evidence="3" id="KW-1185">Reference proteome</keyword>
<feature type="transmembrane region" description="Helical" evidence="1">
    <location>
        <begin position="43"/>
        <end position="63"/>
    </location>
</feature>
<sequence>MSVAQISNIIMFPIILFLFIVIVFYVVIASIFKKSRNTLKVKLSLLIFLFISAIIVFAITLNAD</sequence>
<organism evidence="2 3">
    <name type="scientific">Lysinibacillus telephonicus</name>
    <dbReference type="NCBI Taxonomy" id="1714840"/>
    <lineage>
        <taxon>Bacteria</taxon>
        <taxon>Bacillati</taxon>
        <taxon>Bacillota</taxon>
        <taxon>Bacilli</taxon>
        <taxon>Bacillales</taxon>
        <taxon>Bacillaceae</taxon>
        <taxon>Lysinibacillus</taxon>
    </lineage>
</organism>
<gene>
    <name evidence="2" type="ORF">EKG35_18335</name>
</gene>
<dbReference type="Proteomes" id="UP000276349">
    <property type="component" value="Unassembled WGS sequence"/>
</dbReference>
<dbReference type="EMBL" id="RXNR01000084">
    <property type="protein sequence ID" value="RTQ87958.1"/>
    <property type="molecule type" value="Genomic_DNA"/>
</dbReference>